<comment type="caution">
    <text evidence="1">The sequence shown here is derived from an EMBL/GenBank/DDBJ whole genome shotgun (WGS) entry which is preliminary data.</text>
</comment>
<organism evidence="1 2">
    <name type="scientific">Trifolium medium</name>
    <dbReference type="NCBI Taxonomy" id="97028"/>
    <lineage>
        <taxon>Eukaryota</taxon>
        <taxon>Viridiplantae</taxon>
        <taxon>Streptophyta</taxon>
        <taxon>Embryophyta</taxon>
        <taxon>Tracheophyta</taxon>
        <taxon>Spermatophyta</taxon>
        <taxon>Magnoliopsida</taxon>
        <taxon>eudicotyledons</taxon>
        <taxon>Gunneridae</taxon>
        <taxon>Pentapetalae</taxon>
        <taxon>rosids</taxon>
        <taxon>fabids</taxon>
        <taxon>Fabales</taxon>
        <taxon>Fabaceae</taxon>
        <taxon>Papilionoideae</taxon>
        <taxon>50 kb inversion clade</taxon>
        <taxon>NPAAA clade</taxon>
        <taxon>Hologalegina</taxon>
        <taxon>IRL clade</taxon>
        <taxon>Trifolieae</taxon>
        <taxon>Trifolium</taxon>
    </lineage>
</organism>
<evidence type="ECO:0000313" key="1">
    <source>
        <dbReference type="EMBL" id="MCH84496.1"/>
    </source>
</evidence>
<dbReference type="AlphaFoldDB" id="A0A392MAN0"/>
<gene>
    <name evidence="1" type="ORF">A2U01_0005328</name>
</gene>
<proteinExistence type="predicted"/>
<evidence type="ECO:0000313" key="2">
    <source>
        <dbReference type="Proteomes" id="UP000265520"/>
    </source>
</evidence>
<sequence length="48" mass="5358">MFGSGREGLLEALDWKFMHEPDMVMAQKTNADSVMEDLNNDGGLISKQ</sequence>
<feature type="non-terminal residue" evidence="1">
    <location>
        <position position="48"/>
    </location>
</feature>
<reference evidence="1 2" key="1">
    <citation type="journal article" date="2018" name="Front. Plant Sci.">
        <title>Red Clover (Trifolium pratense) and Zigzag Clover (T. medium) - A Picture of Genomic Similarities and Differences.</title>
        <authorList>
            <person name="Dluhosova J."/>
            <person name="Istvanek J."/>
            <person name="Nedelnik J."/>
            <person name="Repkova J."/>
        </authorList>
    </citation>
    <scope>NUCLEOTIDE SEQUENCE [LARGE SCALE GENOMIC DNA]</scope>
    <source>
        <strain evidence="2">cv. 10/8</strain>
        <tissue evidence="1">Leaf</tissue>
    </source>
</reference>
<name>A0A392MAN0_9FABA</name>
<keyword evidence="2" id="KW-1185">Reference proteome</keyword>
<accession>A0A392MAN0</accession>
<dbReference type="EMBL" id="LXQA010006908">
    <property type="protein sequence ID" value="MCH84496.1"/>
    <property type="molecule type" value="Genomic_DNA"/>
</dbReference>
<dbReference type="Proteomes" id="UP000265520">
    <property type="component" value="Unassembled WGS sequence"/>
</dbReference>
<protein>
    <submittedName>
        <fullName evidence="1">Kinesin-like protein KIF15-like</fullName>
    </submittedName>
</protein>